<dbReference type="EMBL" id="CP110533">
    <property type="protein sequence ID" value="WFC82231.1"/>
    <property type="molecule type" value="Genomic_DNA"/>
</dbReference>
<reference evidence="2 3" key="1">
    <citation type="submission" date="2022-10" db="EMBL/GenBank/DDBJ databases">
        <title>Dissemination of Carbapenem-producing Enterobacteriaceae in the natural water sources, Central Thailand.</title>
        <authorList>
            <person name="Songsaeng W."/>
            <person name="Prapasarakul N."/>
            <person name="Am-In N."/>
            <person name="Wongsurawat T."/>
            <person name="Sirichokchatchawan W."/>
        </authorList>
    </citation>
    <scope>NUCLEOTIDE SEQUENCE [LARGE SCALE GENOMIC DNA]</scope>
    <source>
        <strain evidence="2 3">WS12-3</strain>
    </source>
</reference>
<keyword evidence="3" id="KW-1185">Reference proteome</keyword>
<evidence type="ECO:0000313" key="2">
    <source>
        <dbReference type="EMBL" id="WFC82231.1"/>
    </source>
</evidence>
<dbReference type="Proteomes" id="UP001219309">
    <property type="component" value="Chromosome"/>
</dbReference>
<dbReference type="RefSeq" id="WP_048028815.1">
    <property type="nucleotide sequence ID" value="NZ_CP110533.1"/>
</dbReference>
<evidence type="ECO:0000313" key="3">
    <source>
        <dbReference type="Proteomes" id="UP001219309"/>
    </source>
</evidence>
<gene>
    <name evidence="2" type="ORF">OM418_19880</name>
</gene>
<organism evidence="2 3">
    <name type="scientific">Enterobacter quasiroggenkampii</name>
    <dbReference type="NCBI Taxonomy" id="2497436"/>
    <lineage>
        <taxon>Bacteria</taxon>
        <taxon>Pseudomonadati</taxon>
        <taxon>Pseudomonadota</taxon>
        <taxon>Gammaproteobacteria</taxon>
        <taxon>Enterobacterales</taxon>
        <taxon>Enterobacteriaceae</taxon>
        <taxon>Enterobacter</taxon>
    </lineage>
</organism>
<name>A0ABY8E4T7_9ENTR</name>
<feature type="signal peptide" evidence="1">
    <location>
        <begin position="1"/>
        <end position="19"/>
    </location>
</feature>
<accession>A0ABY8E4T7</accession>
<protein>
    <submittedName>
        <fullName evidence="2">DUF1120 domain-containing protein</fullName>
    </submittedName>
</protein>
<proteinExistence type="predicted"/>
<dbReference type="Pfam" id="PF06551">
    <property type="entry name" value="DUF1120"/>
    <property type="match status" value="1"/>
</dbReference>
<sequence>MKKVWLATVLSLCVSSAFAADPSAVLKLKGTLTNASCTPTLSGGGTIDYGTVNLGSLSATAVNQLGQKDFSLTISCQAPIKVGFSVNDDRSGTAANVVVKNGTVAGVDVLQPVNLFGVNTTAGNVKIGNYSMFVKTDSVTADGNAVGVTYSSDNGTSWSNVGSLMQNNASEIVTVATTGETAPLAFTQAVVPMAISLAIQDTTTLAITDDTSIDGQATFTLKYL</sequence>
<feature type="chain" id="PRO_5046251407" evidence="1">
    <location>
        <begin position="20"/>
        <end position="224"/>
    </location>
</feature>
<dbReference type="InterPro" id="IPR010546">
    <property type="entry name" value="DUF1120"/>
</dbReference>
<evidence type="ECO:0000256" key="1">
    <source>
        <dbReference type="SAM" id="SignalP"/>
    </source>
</evidence>
<keyword evidence="1" id="KW-0732">Signal</keyword>